<evidence type="ECO:0000313" key="4">
    <source>
        <dbReference type="EnsemblMetazoa" id="GBRI024125-PA"/>
    </source>
</evidence>
<keyword evidence="5" id="KW-1185">Reference proteome</keyword>
<accession>A0A1A9WLN0</accession>
<keyword evidence="1" id="KW-0378">Hydrolase</keyword>
<dbReference type="Pfam" id="PF00077">
    <property type="entry name" value="RVP"/>
    <property type="match status" value="1"/>
</dbReference>
<proteinExistence type="predicted"/>
<evidence type="ECO:0000313" key="5">
    <source>
        <dbReference type="Proteomes" id="UP000091820"/>
    </source>
</evidence>
<evidence type="ECO:0000256" key="2">
    <source>
        <dbReference type="SAM" id="MobiDB-lite"/>
    </source>
</evidence>
<dbReference type="EnsemblMetazoa" id="GBRI024125-RA">
    <property type="protein sequence ID" value="GBRI024125-PA"/>
    <property type="gene ID" value="GBRI024125"/>
</dbReference>
<evidence type="ECO:0000259" key="3">
    <source>
        <dbReference type="Pfam" id="PF00077"/>
    </source>
</evidence>
<dbReference type="AlphaFoldDB" id="A0A1A9WLN0"/>
<protein>
    <submittedName>
        <fullName evidence="4">RVP domain-containing protein</fullName>
    </submittedName>
</protein>
<feature type="region of interest" description="Disordered" evidence="2">
    <location>
        <begin position="1"/>
        <end position="28"/>
    </location>
</feature>
<dbReference type="InterPro" id="IPR021109">
    <property type="entry name" value="Peptidase_aspartic_dom_sf"/>
</dbReference>
<dbReference type="InterPro" id="IPR018061">
    <property type="entry name" value="Retropepsins"/>
</dbReference>
<dbReference type="GO" id="GO:0016787">
    <property type="term" value="F:hydrolase activity"/>
    <property type="evidence" value="ECO:0007669"/>
    <property type="project" value="UniProtKB-KW"/>
</dbReference>
<feature type="domain" description="Retropepsins" evidence="3">
    <location>
        <begin position="39"/>
        <end position="131"/>
    </location>
</feature>
<evidence type="ECO:0000256" key="1">
    <source>
        <dbReference type="ARBA" id="ARBA00022801"/>
    </source>
</evidence>
<reference evidence="5" key="1">
    <citation type="submission" date="2014-03" db="EMBL/GenBank/DDBJ databases">
        <authorList>
            <person name="Aksoy S."/>
            <person name="Warren W."/>
            <person name="Wilson R.K."/>
        </authorList>
    </citation>
    <scope>NUCLEOTIDE SEQUENCE [LARGE SCALE GENOMIC DNA]</scope>
    <source>
        <strain evidence="5">IAEA</strain>
    </source>
</reference>
<dbReference type="Gene3D" id="2.40.70.10">
    <property type="entry name" value="Acid Proteases"/>
    <property type="match status" value="1"/>
</dbReference>
<organism evidence="4 5">
    <name type="scientific">Glossina brevipalpis</name>
    <dbReference type="NCBI Taxonomy" id="37001"/>
    <lineage>
        <taxon>Eukaryota</taxon>
        <taxon>Metazoa</taxon>
        <taxon>Ecdysozoa</taxon>
        <taxon>Arthropoda</taxon>
        <taxon>Hexapoda</taxon>
        <taxon>Insecta</taxon>
        <taxon>Pterygota</taxon>
        <taxon>Neoptera</taxon>
        <taxon>Endopterygota</taxon>
        <taxon>Diptera</taxon>
        <taxon>Brachycera</taxon>
        <taxon>Muscomorpha</taxon>
        <taxon>Hippoboscoidea</taxon>
        <taxon>Glossinidae</taxon>
        <taxon>Glossina</taxon>
    </lineage>
</organism>
<dbReference type="Proteomes" id="UP000091820">
    <property type="component" value="Unassembled WGS sequence"/>
</dbReference>
<dbReference type="SUPFAM" id="SSF50630">
    <property type="entry name" value="Acid proteases"/>
    <property type="match status" value="1"/>
</dbReference>
<dbReference type="VEuPathDB" id="VectorBase:GBRI024125"/>
<feature type="compositionally biased region" description="Polar residues" evidence="2">
    <location>
        <begin position="1"/>
        <end position="21"/>
    </location>
</feature>
<reference evidence="4" key="2">
    <citation type="submission" date="2020-05" db="UniProtKB">
        <authorList>
            <consortium name="EnsemblMetazoa"/>
        </authorList>
    </citation>
    <scope>IDENTIFICATION</scope>
    <source>
        <strain evidence="4">IAEA</strain>
    </source>
</reference>
<name>A0A1A9WLN0_9MUSC</name>
<sequence>MDINLADNNQPVGIDQAQATQGPDARENFPTTASEWNYHIIIKQKLKFIIDTGATQSILNPILCNPKWRIKSKSVILKTLQNTIKTTTIYEVPLSPEIGNSHQKMELIECKFHDLYDGILGNDFLKKYGGIIDYKNDELIINGRHIPLL</sequence>